<feature type="transmembrane region" description="Helical" evidence="6">
    <location>
        <begin position="385"/>
        <end position="403"/>
    </location>
</feature>
<feature type="transmembrane region" description="Helical" evidence="6">
    <location>
        <begin position="409"/>
        <end position="427"/>
    </location>
</feature>
<dbReference type="KEGG" id="ccro:CMC5_002050"/>
<protein>
    <recommendedName>
        <fullName evidence="9">Amino acid transporter</fullName>
    </recommendedName>
</protein>
<dbReference type="EMBL" id="CP012159">
    <property type="protein sequence ID" value="AKT36092.1"/>
    <property type="molecule type" value="Genomic_DNA"/>
</dbReference>
<dbReference type="GO" id="GO:0005886">
    <property type="term" value="C:plasma membrane"/>
    <property type="evidence" value="ECO:0007669"/>
    <property type="project" value="UniProtKB-SubCell"/>
</dbReference>
<dbReference type="OrthoDB" id="127638at2"/>
<proteinExistence type="predicted"/>
<feature type="transmembrane region" description="Helical" evidence="6">
    <location>
        <begin position="125"/>
        <end position="146"/>
    </location>
</feature>
<evidence type="ECO:0000256" key="2">
    <source>
        <dbReference type="ARBA" id="ARBA00022475"/>
    </source>
</evidence>
<reference evidence="7 8" key="1">
    <citation type="submission" date="2015-07" db="EMBL/GenBank/DDBJ databases">
        <title>Genome analysis of myxobacterium Chondromyces crocatus Cm c5 reveals a high potential for natural compound synthesis and the genetic basis for the loss of fruiting body formation.</title>
        <authorList>
            <person name="Zaburannyi N."/>
            <person name="Bunk B."/>
            <person name="Maier J."/>
            <person name="Overmann J."/>
            <person name="Mueller R."/>
        </authorList>
    </citation>
    <scope>NUCLEOTIDE SEQUENCE [LARGE SCALE GENOMIC DNA]</scope>
    <source>
        <strain evidence="7 8">Cm c5</strain>
    </source>
</reference>
<feature type="transmembrane region" description="Helical" evidence="6">
    <location>
        <begin position="188"/>
        <end position="206"/>
    </location>
</feature>
<dbReference type="Pfam" id="PF13520">
    <property type="entry name" value="AA_permease_2"/>
    <property type="match status" value="1"/>
</dbReference>
<dbReference type="RefSeq" id="WP_050428661.1">
    <property type="nucleotide sequence ID" value="NZ_CP012159.1"/>
</dbReference>
<dbReference type="Gene3D" id="1.20.1740.10">
    <property type="entry name" value="Amino acid/polyamine transporter I"/>
    <property type="match status" value="1"/>
</dbReference>
<name>A0A0K1E5Z5_CHOCO</name>
<evidence type="ECO:0008006" key="9">
    <source>
        <dbReference type="Google" id="ProtNLM"/>
    </source>
</evidence>
<keyword evidence="8" id="KW-1185">Reference proteome</keyword>
<dbReference type="InterPro" id="IPR002293">
    <property type="entry name" value="AA/rel_permease1"/>
</dbReference>
<evidence type="ECO:0000313" key="8">
    <source>
        <dbReference type="Proteomes" id="UP000067626"/>
    </source>
</evidence>
<dbReference type="STRING" id="52.CMC5_002050"/>
<evidence type="ECO:0000256" key="1">
    <source>
        <dbReference type="ARBA" id="ARBA00004651"/>
    </source>
</evidence>
<dbReference type="InterPro" id="IPR050367">
    <property type="entry name" value="APC_superfamily"/>
</dbReference>
<feature type="transmembrane region" description="Helical" evidence="6">
    <location>
        <begin position="153"/>
        <end position="176"/>
    </location>
</feature>
<feature type="transmembrane region" description="Helical" evidence="6">
    <location>
        <begin position="227"/>
        <end position="251"/>
    </location>
</feature>
<evidence type="ECO:0000256" key="5">
    <source>
        <dbReference type="ARBA" id="ARBA00023136"/>
    </source>
</evidence>
<dbReference type="GO" id="GO:0022857">
    <property type="term" value="F:transmembrane transporter activity"/>
    <property type="evidence" value="ECO:0007669"/>
    <property type="project" value="InterPro"/>
</dbReference>
<gene>
    <name evidence="7" type="ORF">CMC5_002050</name>
</gene>
<keyword evidence="4 6" id="KW-1133">Transmembrane helix</keyword>
<evidence type="ECO:0000256" key="3">
    <source>
        <dbReference type="ARBA" id="ARBA00022692"/>
    </source>
</evidence>
<feature type="transmembrane region" description="Helical" evidence="6">
    <location>
        <begin position="94"/>
        <end position="113"/>
    </location>
</feature>
<dbReference type="PANTHER" id="PTHR42770:SF7">
    <property type="entry name" value="MEMBRANE PROTEIN"/>
    <property type="match status" value="1"/>
</dbReference>
<feature type="transmembrane region" description="Helical" evidence="6">
    <location>
        <begin position="345"/>
        <end position="364"/>
    </location>
</feature>
<evidence type="ECO:0000256" key="6">
    <source>
        <dbReference type="SAM" id="Phobius"/>
    </source>
</evidence>
<organism evidence="7 8">
    <name type="scientific">Chondromyces crocatus</name>
    <dbReference type="NCBI Taxonomy" id="52"/>
    <lineage>
        <taxon>Bacteria</taxon>
        <taxon>Pseudomonadati</taxon>
        <taxon>Myxococcota</taxon>
        <taxon>Polyangia</taxon>
        <taxon>Polyangiales</taxon>
        <taxon>Polyangiaceae</taxon>
        <taxon>Chondromyces</taxon>
    </lineage>
</organism>
<dbReference type="Proteomes" id="UP000067626">
    <property type="component" value="Chromosome"/>
</dbReference>
<accession>A0A0K1E5Z5</accession>
<dbReference type="AlphaFoldDB" id="A0A0K1E5Z5"/>
<keyword evidence="3 6" id="KW-0812">Transmembrane</keyword>
<evidence type="ECO:0000256" key="4">
    <source>
        <dbReference type="ARBA" id="ARBA00022989"/>
    </source>
</evidence>
<comment type="subcellular location">
    <subcellularLocation>
        <location evidence="1">Cell membrane</location>
        <topology evidence="1">Multi-pass membrane protein</topology>
    </subcellularLocation>
</comment>
<keyword evidence="2" id="KW-1003">Cell membrane</keyword>
<sequence>MTSSGVTPPPSSTSPRRLGLFDVVCIGVNATVGSGVFALPDDMQRAMGGWSPLAYVLCAALLLPVALCFAELAGRCDETGGSYIYAQRAFGDRIGYLVGWFCWTAAFVSWAANTTLFAELLGFQGLAGKAFCAALIVLLGAINYVGVKPGARVVNVFVIGKLAAIFCFLAGALFALDPSRLGGPLPRGFAGVGTGVYLALFPLQGFEVTPVPAGEVEDPRRTIPLATVGALLFSALLFITVQAALVASYPALDRVSQSPLSDAAGHLGPRLGLIVLVGSLVSIGGFNAGSALGAPRFAQAIARRGLLPAPIASIHPRFHTPHIAIALTTALAVCLASLFDYRRLVGMSNITIVVQYACTCLAVVRLRRIAPVSDAEASRRWVVPGGNVIPWAGAIGSLVLLAGAELNEAAFAAGTLALGALVAWVSTRRRPSAG</sequence>
<feature type="transmembrane region" description="Helical" evidence="6">
    <location>
        <begin position="271"/>
        <end position="294"/>
    </location>
</feature>
<keyword evidence="5 6" id="KW-0472">Membrane</keyword>
<feature type="transmembrane region" description="Helical" evidence="6">
    <location>
        <begin position="52"/>
        <end position="73"/>
    </location>
</feature>
<dbReference type="PANTHER" id="PTHR42770">
    <property type="entry name" value="AMINO ACID TRANSPORTER-RELATED"/>
    <property type="match status" value="1"/>
</dbReference>
<feature type="transmembrane region" description="Helical" evidence="6">
    <location>
        <begin position="323"/>
        <end position="339"/>
    </location>
</feature>
<dbReference type="PIRSF" id="PIRSF006060">
    <property type="entry name" value="AA_transporter"/>
    <property type="match status" value="1"/>
</dbReference>
<evidence type="ECO:0000313" key="7">
    <source>
        <dbReference type="EMBL" id="AKT36092.1"/>
    </source>
</evidence>